<dbReference type="InterPro" id="IPR017853">
    <property type="entry name" value="GH"/>
</dbReference>
<dbReference type="Proteomes" id="UP000708148">
    <property type="component" value="Unassembled WGS sequence"/>
</dbReference>
<evidence type="ECO:0000256" key="12">
    <source>
        <dbReference type="ARBA" id="ARBA00042373"/>
    </source>
</evidence>
<evidence type="ECO:0000256" key="7">
    <source>
        <dbReference type="ARBA" id="ARBA00023180"/>
    </source>
</evidence>
<organism evidence="14 15">
    <name type="scientific">Ostreobium quekettii</name>
    <dbReference type="NCBI Taxonomy" id="121088"/>
    <lineage>
        <taxon>Eukaryota</taxon>
        <taxon>Viridiplantae</taxon>
        <taxon>Chlorophyta</taxon>
        <taxon>core chlorophytes</taxon>
        <taxon>Ulvophyceae</taxon>
        <taxon>TCBD clade</taxon>
        <taxon>Bryopsidales</taxon>
        <taxon>Ostreobineae</taxon>
        <taxon>Ostreobiaceae</taxon>
        <taxon>Ostreobium</taxon>
    </lineage>
</organism>
<dbReference type="GO" id="GO:0005886">
    <property type="term" value="C:plasma membrane"/>
    <property type="evidence" value="ECO:0007669"/>
    <property type="project" value="UniProtKB-SubCell"/>
</dbReference>
<name>A0A8S1JI39_9CHLO</name>
<dbReference type="EMBL" id="CAJHUC010002927">
    <property type="protein sequence ID" value="CAD7704563.1"/>
    <property type="molecule type" value="Genomic_DNA"/>
</dbReference>
<evidence type="ECO:0000256" key="4">
    <source>
        <dbReference type="ARBA" id="ARBA00022475"/>
    </source>
</evidence>
<accession>A0A8S1JI39</accession>
<evidence type="ECO:0000313" key="14">
    <source>
        <dbReference type="EMBL" id="CAD7704563.1"/>
    </source>
</evidence>
<proteinExistence type="predicted"/>
<dbReference type="GO" id="GO:0042973">
    <property type="term" value="F:glucan endo-1,3-beta-D-glucosidase activity"/>
    <property type="evidence" value="ECO:0007669"/>
    <property type="project" value="UniProtKB-EC"/>
</dbReference>
<keyword evidence="5" id="KW-0378">Hydrolase</keyword>
<feature type="non-terminal residue" evidence="14">
    <location>
        <position position="1"/>
    </location>
</feature>
<dbReference type="PANTHER" id="PTHR16631">
    <property type="entry name" value="GLUCAN 1,3-BETA-GLUCOSIDASE"/>
    <property type="match status" value="1"/>
</dbReference>
<comment type="catalytic activity">
    <reaction evidence="1">
        <text>Hydrolysis of (1-&gt;3)-beta-D-glucosidic linkages in (1-&gt;3)-beta-D-glucans.</text>
        <dbReference type="EC" id="3.2.1.39"/>
    </reaction>
</comment>
<evidence type="ECO:0000256" key="3">
    <source>
        <dbReference type="ARBA" id="ARBA00012780"/>
    </source>
</evidence>
<gene>
    <name evidence="14" type="ORF">OSTQU699_LOCUS9937</name>
</gene>
<protein>
    <recommendedName>
        <fullName evidence="3">glucan endo-1,3-beta-D-glucosidase</fullName>
        <ecNumber evidence="3">3.2.1.39</ecNumber>
    </recommendedName>
    <alternativeName>
        <fullName evidence="13">Endo-1,3-beta-glucanase btgC</fullName>
    </alternativeName>
    <alternativeName>
        <fullName evidence="12">Laminarinase btgC</fullName>
    </alternativeName>
</protein>
<dbReference type="EC" id="3.2.1.39" evidence="3"/>
<comment type="subcellular location">
    <subcellularLocation>
        <location evidence="2">Cell membrane</location>
    </subcellularLocation>
</comment>
<keyword evidence="9" id="KW-0961">Cell wall biogenesis/degradation</keyword>
<evidence type="ECO:0000256" key="5">
    <source>
        <dbReference type="ARBA" id="ARBA00022801"/>
    </source>
</evidence>
<evidence type="ECO:0000256" key="1">
    <source>
        <dbReference type="ARBA" id="ARBA00000382"/>
    </source>
</evidence>
<comment type="caution">
    <text evidence="14">The sequence shown here is derived from an EMBL/GenBank/DDBJ whole genome shotgun (WGS) entry which is preliminary data.</text>
</comment>
<keyword evidence="10" id="KW-0624">Polysaccharide degradation</keyword>
<dbReference type="InterPro" id="IPR050732">
    <property type="entry name" value="Beta-glucan_modifiers"/>
</dbReference>
<dbReference type="OrthoDB" id="1743789at2759"/>
<evidence type="ECO:0000256" key="13">
    <source>
        <dbReference type="ARBA" id="ARBA00043078"/>
    </source>
</evidence>
<evidence type="ECO:0000256" key="9">
    <source>
        <dbReference type="ARBA" id="ARBA00023316"/>
    </source>
</evidence>
<evidence type="ECO:0000256" key="11">
    <source>
        <dbReference type="ARBA" id="ARBA00037649"/>
    </source>
</evidence>
<dbReference type="PANTHER" id="PTHR16631:SF17">
    <property type="entry name" value="GLUCAN ENDO-1,3-BETA-GLUCOSIDASE BTGC"/>
    <property type="match status" value="1"/>
</dbReference>
<sequence>GHAQLYGLGYSVFRVFGACPTDDEVRADLQILLRYSRRVRLYSTECGNVMDIVLAAASRGELAVLLGVWIDNRATDQKEVDDLVVYLDRYPTADVEGIVVGNEALFRNTLTPSQ</sequence>
<dbReference type="AlphaFoldDB" id="A0A8S1JI39"/>
<dbReference type="GO" id="GO:0009986">
    <property type="term" value="C:cell surface"/>
    <property type="evidence" value="ECO:0007669"/>
    <property type="project" value="TreeGrafter"/>
</dbReference>
<evidence type="ECO:0000313" key="15">
    <source>
        <dbReference type="Proteomes" id="UP000708148"/>
    </source>
</evidence>
<evidence type="ECO:0000256" key="8">
    <source>
        <dbReference type="ARBA" id="ARBA00023277"/>
    </source>
</evidence>
<dbReference type="SUPFAM" id="SSF51445">
    <property type="entry name" value="(Trans)glycosidases"/>
    <property type="match status" value="1"/>
</dbReference>
<keyword evidence="7" id="KW-0325">Glycoprotein</keyword>
<dbReference type="GO" id="GO:0071555">
    <property type="term" value="P:cell wall organization"/>
    <property type="evidence" value="ECO:0007669"/>
    <property type="project" value="UniProtKB-KW"/>
</dbReference>
<reference evidence="14" key="1">
    <citation type="submission" date="2020-12" db="EMBL/GenBank/DDBJ databases">
        <authorList>
            <person name="Iha C."/>
        </authorList>
    </citation>
    <scope>NUCLEOTIDE SEQUENCE</scope>
</reference>
<keyword evidence="4" id="KW-1003">Cell membrane</keyword>
<keyword evidence="6" id="KW-0472">Membrane</keyword>
<evidence type="ECO:0000256" key="10">
    <source>
        <dbReference type="ARBA" id="ARBA00023326"/>
    </source>
</evidence>
<comment type="function">
    <text evidence="11">Glucanases play a role in cell expansion during growth, in cell-cell fusion during mating, and in spore release during sporulation. This enzyme may be involved in beta-glucan degradation. Active on laminarin and lichenan.</text>
</comment>
<dbReference type="GO" id="GO:0005576">
    <property type="term" value="C:extracellular region"/>
    <property type="evidence" value="ECO:0007669"/>
    <property type="project" value="TreeGrafter"/>
</dbReference>
<keyword evidence="15" id="KW-1185">Reference proteome</keyword>
<dbReference type="GO" id="GO:0000272">
    <property type="term" value="P:polysaccharide catabolic process"/>
    <property type="evidence" value="ECO:0007669"/>
    <property type="project" value="UniProtKB-KW"/>
</dbReference>
<keyword evidence="8" id="KW-0119">Carbohydrate metabolism</keyword>
<evidence type="ECO:0000256" key="2">
    <source>
        <dbReference type="ARBA" id="ARBA00004236"/>
    </source>
</evidence>
<feature type="non-terminal residue" evidence="14">
    <location>
        <position position="114"/>
    </location>
</feature>
<evidence type="ECO:0000256" key="6">
    <source>
        <dbReference type="ARBA" id="ARBA00023136"/>
    </source>
</evidence>